<sequence>MLSLIFDDSTVYYNFDDVLRSMMCHNFERADKKTLSYDRLKIVCANEQVFVTDGSDIDVRLVLHDECYVNLDGVYELMDTNTFGDTVAFESHLVTCTTRVVRDPNHAWVHKCRSRQDRRVGASFRFYFTVLEQYILAGQPRVQEIGPTINSLINFAEERRRDKDYDSQLKSCDAFDRASALMLQNMS</sequence>
<evidence type="ECO:0000313" key="1">
    <source>
        <dbReference type="EMBL" id="AEB00292.1"/>
    </source>
</evidence>
<organism evidence="1 2">
    <name type="scientific">Clostera anachoreta granulovirus</name>
    <dbReference type="NCBI Taxonomy" id="283675"/>
    <lineage>
        <taxon>Viruses</taxon>
        <taxon>Viruses incertae sedis</taxon>
        <taxon>Naldaviricetes</taxon>
        <taxon>Lefavirales</taxon>
        <taxon>Baculoviridae</taxon>
        <taxon>Betabaculovirus</taxon>
        <taxon>Betabaculovirus clanachoretae</taxon>
    </lineage>
</organism>
<dbReference type="RefSeq" id="YP_004376212.1">
    <property type="nucleotide sequence ID" value="NC_015398.1"/>
</dbReference>
<dbReference type="GeneID" id="10722885"/>
<protein>
    <submittedName>
        <fullName evidence="1">Uncharacterized protein</fullName>
    </submittedName>
</protein>
<keyword evidence="2" id="KW-1185">Reference proteome</keyword>
<proteinExistence type="predicted"/>
<dbReference type="OrthoDB" id="13866at10239"/>
<name>F4ZKN1_9BBAC</name>
<accession>F4ZKN1</accession>
<reference evidence="1 2" key="1">
    <citation type="journal article" date="2011" name="Arch. Virol.">
        <title>Genomic sequencing and analysis of Clostera anachoreta granulovirus.</title>
        <authorList>
            <person name="Liang Z."/>
            <person name="Zhang X."/>
            <person name="Yin X."/>
            <person name="Cao S."/>
            <person name="Xu F."/>
        </authorList>
    </citation>
    <scope>NUCLEOTIDE SEQUENCE [LARGE SCALE GENOMIC DNA]</scope>
    <source>
        <strain evidence="1">ClanGV-HBHN</strain>
    </source>
</reference>
<evidence type="ECO:0000313" key="2">
    <source>
        <dbReference type="Proteomes" id="UP000203549"/>
    </source>
</evidence>
<dbReference type="Proteomes" id="UP000203549">
    <property type="component" value="Segment"/>
</dbReference>
<dbReference type="KEGG" id="vg:10722885"/>
<dbReference type="EMBL" id="HQ116624">
    <property type="protein sequence ID" value="AEB00292.1"/>
    <property type="molecule type" value="Genomic_DNA"/>
</dbReference>